<protein>
    <submittedName>
        <fullName evidence="2">Uncharacterized protein</fullName>
    </submittedName>
</protein>
<dbReference type="Proteomes" id="UP000269721">
    <property type="component" value="Unassembled WGS sequence"/>
</dbReference>
<evidence type="ECO:0000313" key="2">
    <source>
        <dbReference type="EMBL" id="RKO94464.1"/>
    </source>
</evidence>
<reference evidence="3" key="1">
    <citation type="journal article" date="2018" name="Nat. Microbiol.">
        <title>Leveraging single-cell genomics to expand the fungal tree of life.</title>
        <authorList>
            <person name="Ahrendt S.R."/>
            <person name="Quandt C.A."/>
            <person name="Ciobanu D."/>
            <person name="Clum A."/>
            <person name="Salamov A."/>
            <person name="Andreopoulos B."/>
            <person name="Cheng J.F."/>
            <person name="Woyke T."/>
            <person name="Pelin A."/>
            <person name="Henrissat B."/>
            <person name="Reynolds N.K."/>
            <person name="Benny G.L."/>
            <person name="Smith M.E."/>
            <person name="James T.Y."/>
            <person name="Grigoriev I.V."/>
        </authorList>
    </citation>
    <scope>NUCLEOTIDE SEQUENCE [LARGE SCALE GENOMIC DNA]</scope>
</reference>
<sequence length="230" mass="24854">MSTGRSWICQHQDCSNVHSKTPGHLITKILPTSTARSRQPQQEDHVNVHSKIPATSAARSQQQWSQIHKHISDMASDSDTDTDTDSASDVDSDTDKDMNRDLSSSTKEWLDYVGGKLHIMGHTQYIALNTMRISASALAAATTTAAKDVAAEAKDVAASVKDSSVRAVEGFGKLCGITAKIECDAEALELDLSAGKKVREPLGTVMHASMTQANRLQREMSGKKHPPVCL</sequence>
<proteinExistence type="predicted"/>
<feature type="compositionally biased region" description="Acidic residues" evidence="1">
    <location>
        <begin position="76"/>
        <end position="92"/>
    </location>
</feature>
<dbReference type="EMBL" id="KZ993888">
    <property type="protein sequence ID" value="RKO94464.1"/>
    <property type="molecule type" value="Genomic_DNA"/>
</dbReference>
<evidence type="ECO:0000313" key="3">
    <source>
        <dbReference type="Proteomes" id="UP000269721"/>
    </source>
</evidence>
<organism evidence="2 3">
    <name type="scientific">Blyttiomyces helicus</name>
    <dbReference type="NCBI Taxonomy" id="388810"/>
    <lineage>
        <taxon>Eukaryota</taxon>
        <taxon>Fungi</taxon>
        <taxon>Fungi incertae sedis</taxon>
        <taxon>Chytridiomycota</taxon>
        <taxon>Chytridiomycota incertae sedis</taxon>
        <taxon>Chytridiomycetes</taxon>
        <taxon>Chytridiomycetes incertae sedis</taxon>
        <taxon>Blyttiomyces</taxon>
    </lineage>
</organism>
<keyword evidence="3" id="KW-1185">Reference proteome</keyword>
<gene>
    <name evidence="2" type="ORF">BDK51DRAFT_32959</name>
</gene>
<evidence type="ECO:0000256" key="1">
    <source>
        <dbReference type="SAM" id="MobiDB-lite"/>
    </source>
</evidence>
<feature type="region of interest" description="Disordered" evidence="1">
    <location>
        <begin position="73"/>
        <end position="101"/>
    </location>
</feature>
<accession>A0A4P9WNE1</accession>
<name>A0A4P9WNE1_9FUNG</name>
<dbReference type="AlphaFoldDB" id="A0A4P9WNE1"/>